<evidence type="ECO:0000313" key="1">
    <source>
        <dbReference type="EMBL" id="TVY74833.1"/>
    </source>
</evidence>
<dbReference type="EMBL" id="SRMI01000003">
    <property type="protein sequence ID" value="TVY74833.1"/>
    <property type="molecule type" value="Genomic_DNA"/>
</dbReference>
<dbReference type="Proteomes" id="UP000320707">
    <property type="component" value="Unassembled WGS sequence"/>
</dbReference>
<gene>
    <name evidence="1" type="ORF">Focb16_v005433</name>
</gene>
<dbReference type="AlphaFoldDB" id="A0A559LKP4"/>
<protein>
    <submittedName>
        <fullName evidence="1">Uncharacterized protein</fullName>
    </submittedName>
</protein>
<proteinExistence type="predicted"/>
<evidence type="ECO:0000313" key="2">
    <source>
        <dbReference type="Proteomes" id="UP000320707"/>
    </source>
</evidence>
<organism evidence="1 2">
    <name type="scientific">Fusarium oxysporum f. sp. cubense</name>
    <dbReference type="NCBI Taxonomy" id="61366"/>
    <lineage>
        <taxon>Eukaryota</taxon>
        <taxon>Fungi</taxon>
        <taxon>Dikarya</taxon>
        <taxon>Ascomycota</taxon>
        <taxon>Pezizomycotina</taxon>
        <taxon>Sordariomycetes</taxon>
        <taxon>Hypocreomycetidae</taxon>
        <taxon>Hypocreales</taxon>
        <taxon>Nectriaceae</taxon>
        <taxon>Fusarium</taxon>
        <taxon>Fusarium oxysporum species complex</taxon>
    </lineage>
</organism>
<name>A0A559LKP4_FUSOC</name>
<reference evidence="1 2" key="1">
    <citation type="journal article" date="2019" name="Microbiol. Resour. Announc.">
        <title>High-quality draft genome sequence of Fusarium oxysporum f. sp. cubense strain 160527, a causal agent of Panama disease.</title>
        <authorList>
            <person name="Asai S."/>
            <person name="Ayukawa Y."/>
            <person name="Gan P."/>
            <person name="Masuda S."/>
            <person name="Komatsu K."/>
            <person name="Shirasu K."/>
            <person name="Arie T."/>
        </authorList>
    </citation>
    <scope>NUCLEOTIDE SEQUENCE [LARGE SCALE GENOMIC DNA]</scope>
    <source>
        <strain evidence="1 2">160527</strain>
    </source>
</reference>
<accession>A0A559LKP4</accession>
<sequence>MEVSFLGARPRDEIKSDYTASISVGGTKLSEIISNFVSKTWSNLPKPPSTQRTFLFVWFLIADEYDVNHNTINWDSSTVNTFVHVWPIMDRIKVELEKMHLYWVVGTRNCTDYYESTGPIDEKIFYPEYEPIPQIAMIEDELFPAVFEDSKSEFCSSSDFRVSSMNPSEQDLVNISEMFVERQMDEITGSPA</sequence>
<comment type="caution">
    <text evidence="1">The sequence shown here is derived from an EMBL/GenBank/DDBJ whole genome shotgun (WGS) entry which is preliminary data.</text>
</comment>